<name>A0ABY2WVW3_9RHOB</name>
<dbReference type="Proteomes" id="UP001193035">
    <property type="component" value="Unassembled WGS sequence"/>
</dbReference>
<organism evidence="1 2">
    <name type="scientific">Ruegeria sediminis</name>
    <dbReference type="NCBI Taxonomy" id="2583820"/>
    <lineage>
        <taxon>Bacteria</taxon>
        <taxon>Pseudomonadati</taxon>
        <taxon>Pseudomonadota</taxon>
        <taxon>Alphaproteobacteria</taxon>
        <taxon>Rhodobacterales</taxon>
        <taxon>Roseobacteraceae</taxon>
        <taxon>Ruegeria</taxon>
    </lineage>
</organism>
<sequence length="134" mass="15064">MTKPVAEHEIRWWEDVDPDEVPWTVLSETPAMAQVWASLSSQAREELIQAAEALGAARSGLENARRRGRPSYAQRDAVLLLRVENALIEADERGEQLSRYNAALRVIADDPRFFASLKGVTPDRLQRIVGPDTR</sequence>
<evidence type="ECO:0000313" key="1">
    <source>
        <dbReference type="EMBL" id="TMV06427.1"/>
    </source>
</evidence>
<protein>
    <submittedName>
        <fullName evidence="1">Uncharacterized protein</fullName>
    </submittedName>
</protein>
<proteinExistence type="predicted"/>
<comment type="caution">
    <text evidence="1">The sequence shown here is derived from an EMBL/GenBank/DDBJ whole genome shotgun (WGS) entry which is preliminary data.</text>
</comment>
<dbReference type="EMBL" id="VCPD01000005">
    <property type="protein sequence ID" value="TMV06427.1"/>
    <property type="molecule type" value="Genomic_DNA"/>
</dbReference>
<dbReference type="RefSeq" id="WP_138843627.1">
    <property type="nucleotide sequence ID" value="NZ_VCPD01000005.1"/>
</dbReference>
<evidence type="ECO:0000313" key="2">
    <source>
        <dbReference type="Proteomes" id="UP001193035"/>
    </source>
</evidence>
<reference evidence="1 2" key="1">
    <citation type="submission" date="2019-05" db="EMBL/GenBank/DDBJ databases">
        <title>Ruegeria sp. nov., isolated from tidal flat.</title>
        <authorList>
            <person name="Kim W."/>
        </authorList>
    </citation>
    <scope>NUCLEOTIDE SEQUENCE [LARGE SCALE GENOMIC DNA]</scope>
    <source>
        <strain evidence="1 2">CAU 1488</strain>
    </source>
</reference>
<keyword evidence="2" id="KW-1185">Reference proteome</keyword>
<gene>
    <name evidence="1" type="ORF">FGK63_14880</name>
</gene>
<accession>A0ABY2WVW3</accession>